<accession>A0ABP5MUF5</accession>
<dbReference type="EMBL" id="BAAAOP010000003">
    <property type="protein sequence ID" value="GAA2186255.1"/>
    <property type="molecule type" value="Genomic_DNA"/>
</dbReference>
<feature type="region of interest" description="Disordered" evidence="1">
    <location>
        <begin position="1"/>
        <end position="27"/>
    </location>
</feature>
<evidence type="ECO:0000256" key="1">
    <source>
        <dbReference type="SAM" id="MobiDB-lite"/>
    </source>
</evidence>
<sequence length="152" mass="15488">MDLKFSFGGASPDHHHDDGGAPSGIPLPFTTVTPGSTSADLEAAVRRDGALVVGEVVTGDGVTYARAEVPLHGEQQDPAVLGKAARSALARAVATLEGPLAESVRTVVFSLGADSRSAVQWLGIADLDAPAVDEALQRRIGIAAGTPIRIDG</sequence>
<dbReference type="Proteomes" id="UP001501084">
    <property type="component" value="Unassembled WGS sequence"/>
</dbReference>
<keyword evidence="3" id="KW-1185">Reference proteome</keyword>
<evidence type="ECO:0000313" key="2">
    <source>
        <dbReference type="EMBL" id="GAA2186255.1"/>
    </source>
</evidence>
<proteinExistence type="predicted"/>
<evidence type="ECO:0000313" key="3">
    <source>
        <dbReference type="Proteomes" id="UP001501084"/>
    </source>
</evidence>
<name>A0ABP5MUF5_9MICO</name>
<dbReference type="RefSeq" id="WP_211648602.1">
    <property type="nucleotide sequence ID" value="NZ_BAAAOP010000003.1"/>
</dbReference>
<comment type="caution">
    <text evidence="2">The sequence shown here is derived from an EMBL/GenBank/DDBJ whole genome shotgun (WGS) entry which is preliminary data.</text>
</comment>
<organism evidence="2 3">
    <name type="scientific">Leucobacter alluvii</name>
    <dbReference type="NCBI Taxonomy" id="340321"/>
    <lineage>
        <taxon>Bacteria</taxon>
        <taxon>Bacillati</taxon>
        <taxon>Actinomycetota</taxon>
        <taxon>Actinomycetes</taxon>
        <taxon>Micrococcales</taxon>
        <taxon>Microbacteriaceae</taxon>
        <taxon>Leucobacter</taxon>
    </lineage>
</organism>
<protein>
    <submittedName>
        <fullName evidence="2">Uncharacterized protein</fullName>
    </submittedName>
</protein>
<gene>
    <name evidence="2" type="ORF">GCM10009786_06260</name>
</gene>
<reference evidence="3" key="1">
    <citation type="journal article" date="2019" name="Int. J. Syst. Evol. Microbiol.">
        <title>The Global Catalogue of Microorganisms (GCM) 10K type strain sequencing project: providing services to taxonomists for standard genome sequencing and annotation.</title>
        <authorList>
            <consortium name="The Broad Institute Genomics Platform"/>
            <consortium name="The Broad Institute Genome Sequencing Center for Infectious Disease"/>
            <person name="Wu L."/>
            <person name="Ma J."/>
        </authorList>
    </citation>
    <scope>NUCLEOTIDE SEQUENCE [LARGE SCALE GENOMIC DNA]</scope>
    <source>
        <strain evidence="3">JCM 14919</strain>
    </source>
</reference>